<sequence length="168" mass="18407">MSMAKTVGRVIGAVVVVAIVGWASTAPYLSNQGLGRLPGIIMGGTATEPLADFGVLNGQVQGPLMMKFTGFPPFVNYLSWVGEGNGVITATRPDGGLWAKRAREDGGDGWLRIGDSTFAMRTNEITDPIERLRMMERWASKAGRTLDEPLYEGSEPLREWEVFFWTPR</sequence>
<proteinExistence type="predicted"/>
<reference evidence="1 2" key="1">
    <citation type="submission" date="2015-10" db="EMBL/GenBank/DDBJ databases">
        <title>Metagenome-Assembled Genomes uncover a global brackish microbiome.</title>
        <authorList>
            <person name="Hugerth L.W."/>
            <person name="Larsson J."/>
            <person name="Alneberg J."/>
            <person name="Lindh M.V."/>
            <person name="Legrand C."/>
            <person name="Pinhassi J."/>
            <person name="Andersson A.F."/>
        </authorList>
    </citation>
    <scope>NUCLEOTIDE SEQUENCE [LARGE SCALE GENOMIC DNA]</scope>
    <source>
        <strain evidence="1">BACL4 MAG-120507-bin80</strain>
    </source>
</reference>
<dbReference type="EMBL" id="LIBB01000075">
    <property type="protein sequence ID" value="KRO72365.1"/>
    <property type="molecule type" value="Genomic_DNA"/>
</dbReference>
<evidence type="ECO:0008006" key="3">
    <source>
        <dbReference type="Google" id="ProtNLM"/>
    </source>
</evidence>
<name>A0A0R2SHV3_9GAMM</name>
<dbReference type="Proteomes" id="UP000051934">
    <property type="component" value="Unassembled WGS sequence"/>
</dbReference>
<organism evidence="1 2">
    <name type="scientific">OM182 bacterium BACL3 MAG-120507-bin80</name>
    <dbReference type="NCBI Taxonomy" id="1655577"/>
    <lineage>
        <taxon>Bacteria</taxon>
        <taxon>Pseudomonadati</taxon>
        <taxon>Pseudomonadota</taxon>
        <taxon>Gammaproteobacteria</taxon>
        <taxon>OMG group</taxon>
        <taxon>OM182 clade</taxon>
    </lineage>
</organism>
<gene>
    <name evidence="1" type="ORF">ABR69_08015</name>
</gene>
<evidence type="ECO:0000313" key="1">
    <source>
        <dbReference type="EMBL" id="KRO72365.1"/>
    </source>
</evidence>
<evidence type="ECO:0000313" key="2">
    <source>
        <dbReference type="Proteomes" id="UP000051934"/>
    </source>
</evidence>
<dbReference type="AlphaFoldDB" id="A0A0R2SHV3"/>
<protein>
    <recommendedName>
        <fullName evidence="3">DUF385 domain-containing protein</fullName>
    </recommendedName>
</protein>
<comment type="caution">
    <text evidence="1">The sequence shown here is derived from an EMBL/GenBank/DDBJ whole genome shotgun (WGS) entry which is preliminary data.</text>
</comment>
<accession>A0A0R2SHV3</accession>